<dbReference type="Proteomes" id="UP000551327">
    <property type="component" value="Unassembled WGS sequence"/>
</dbReference>
<evidence type="ECO:0000259" key="1">
    <source>
        <dbReference type="Pfam" id="PF13577"/>
    </source>
</evidence>
<dbReference type="InterPro" id="IPR032710">
    <property type="entry name" value="NTF2-like_dom_sf"/>
</dbReference>
<reference evidence="2 3" key="1">
    <citation type="submission" date="2020-08" db="EMBL/GenBank/DDBJ databases">
        <title>The genome sequence of type strain Novosphingobium piscinae KCTC 42194.</title>
        <authorList>
            <person name="Liu Y."/>
        </authorList>
    </citation>
    <scope>NUCLEOTIDE SEQUENCE [LARGE SCALE GENOMIC DNA]</scope>
    <source>
        <strain evidence="2 3">KCTC 42194</strain>
    </source>
</reference>
<dbReference type="Gene3D" id="3.10.450.50">
    <property type="match status" value="1"/>
</dbReference>
<keyword evidence="3" id="KW-1185">Reference proteome</keyword>
<proteinExistence type="predicted"/>
<name>A0A7X1KQN8_9SPHN</name>
<organism evidence="2 3">
    <name type="scientific">Novosphingobium piscinae</name>
    <dbReference type="NCBI Taxonomy" id="1507448"/>
    <lineage>
        <taxon>Bacteria</taxon>
        <taxon>Pseudomonadati</taxon>
        <taxon>Pseudomonadota</taxon>
        <taxon>Alphaproteobacteria</taxon>
        <taxon>Sphingomonadales</taxon>
        <taxon>Sphingomonadaceae</taxon>
        <taxon>Novosphingobium</taxon>
    </lineage>
</organism>
<dbReference type="RefSeq" id="WP_185679673.1">
    <property type="nucleotide sequence ID" value="NZ_JACLAX010000011.1"/>
</dbReference>
<feature type="domain" description="SnoaL-like" evidence="1">
    <location>
        <begin position="13"/>
        <end position="135"/>
    </location>
</feature>
<dbReference type="AlphaFoldDB" id="A0A7X1KQN8"/>
<dbReference type="InterPro" id="IPR037401">
    <property type="entry name" value="SnoaL-like"/>
</dbReference>
<comment type="caution">
    <text evidence="2">The sequence shown here is derived from an EMBL/GenBank/DDBJ whole genome shotgun (WGS) entry which is preliminary data.</text>
</comment>
<dbReference type="Pfam" id="PF13577">
    <property type="entry name" value="SnoaL_4"/>
    <property type="match status" value="1"/>
</dbReference>
<dbReference type="SUPFAM" id="SSF54427">
    <property type="entry name" value="NTF2-like"/>
    <property type="match status" value="1"/>
</dbReference>
<evidence type="ECO:0000313" key="3">
    <source>
        <dbReference type="Proteomes" id="UP000551327"/>
    </source>
</evidence>
<accession>A0A7X1KQN8</accession>
<dbReference type="CDD" id="cd00531">
    <property type="entry name" value="NTF2_like"/>
    <property type="match status" value="1"/>
</dbReference>
<gene>
    <name evidence="2" type="ORF">H7F53_11695</name>
</gene>
<evidence type="ECO:0000313" key="2">
    <source>
        <dbReference type="EMBL" id="MBC2669808.1"/>
    </source>
</evidence>
<protein>
    <submittedName>
        <fullName evidence="2">Nuclear transport factor 2 family protein</fullName>
    </submittedName>
</protein>
<sequence length="190" mass="21198">MAEAQAGLLARIERLEAESQIRQLIARYSFCIDDRRIAEVRDLFAADAMLRSDDGVMEAHGVDAIMAQFEGRFAALGPGHHVMHDVQIDFDGSDHARGRVAGHAELWRNGAMMVAALRYADRYVRTAAGWKFAARSIGFLYYVPVKAYPGILGRADRNHAYAAPLPADFPEPLPDWIAYHQARRPRAAHV</sequence>
<dbReference type="EMBL" id="JACLAX010000011">
    <property type="protein sequence ID" value="MBC2669808.1"/>
    <property type="molecule type" value="Genomic_DNA"/>
</dbReference>